<name>K8PMK2_9BRAD</name>
<evidence type="ECO:0000256" key="1">
    <source>
        <dbReference type="SAM" id="MobiDB-lite"/>
    </source>
</evidence>
<proteinExistence type="predicted"/>
<dbReference type="AlphaFoldDB" id="K8PMK2"/>
<reference evidence="2 3" key="1">
    <citation type="submission" date="2012-04" db="EMBL/GenBank/DDBJ databases">
        <title>The Genome Sequence of Afipia broomeae ATCC 49717.</title>
        <authorList>
            <consortium name="The Broad Institute Genome Sequencing Platform"/>
            <person name="Earl A."/>
            <person name="Ward D."/>
            <person name="Feldgarden M."/>
            <person name="Gevers D."/>
            <person name="Huys G."/>
            <person name="Walker B."/>
            <person name="Young S.K."/>
            <person name="Zeng Q."/>
            <person name="Gargeya S."/>
            <person name="Fitzgerald M."/>
            <person name="Haas B."/>
            <person name="Abouelleil A."/>
            <person name="Alvarado L."/>
            <person name="Arachchi H.M."/>
            <person name="Berlin A."/>
            <person name="Chapman S.B."/>
            <person name="Goldberg J."/>
            <person name="Griggs A."/>
            <person name="Gujja S."/>
            <person name="Hansen M."/>
            <person name="Howarth C."/>
            <person name="Imamovic A."/>
            <person name="Larimer J."/>
            <person name="McCowen C."/>
            <person name="Montmayeur A."/>
            <person name="Murphy C."/>
            <person name="Neiman D."/>
            <person name="Pearson M."/>
            <person name="Priest M."/>
            <person name="Roberts A."/>
            <person name="Saif S."/>
            <person name="Shea T."/>
            <person name="Sisk P."/>
            <person name="Sykes S."/>
            <person name="Wortman J."/>
            <person name="Nusbaum C."/>
            <person name="Birren B."/>
        </authorList>
    </citation>
    <scope>NUCLEOTIDE SEQUENCE [LARGE SCALE GENOMIC DNA]</scope>
    <source>
        <strain evidence="2 3">ATCC 49717</strain>
    </source>
</reference>
<dbReference type="PATRIC" id="fig|883078.3.peg.1154"/>
<keyword evidence="3" id="KW-1185">Reference proteome</keyword>
<comment type="caution">
    <text evidence="2">The sequence shown here is derived from an EMBL/GenBank/DDBJ whole genome shotgun (WGS) entry which is preliminary data.</text>
</comment>
<dbReference type="RefSeq" id="WP_006019842.1">
    <property type="nucleotide sequence ID" value="NZ_KB375282.1"/>
</dbReference>
<feature type="compositionally biased region" description="Basic and acidic residues" evidence="1">
    <location>
        <begin position="70"/>
        <end position="98"/>
    </location>
</feature>
<feature type="region of interest" description="Disordered" evidence="1">
    <location>
        <begin position="191"/>
        <end position="211"/>
    </location>
</feature>
<gene>
    <name evidence="2" type="ORF">HMPREF9695_01121</name>
</gene>
<dbReference type="Proteomes" id="UP000001096">
    <property type="component" value="Unassembled WGS sequence"/>
</dbReference>
<feature type="region of interest" description="Disordered" evidence="1">
    <location>
        <begin position="1"/>
        <end position="136"/>
    </location>
</feature>
<sequence>MPKKPVSAPVKRPGAKKAARKTVVKKTARKTARKTAKKTVRKTAVKKAPVKKTSAGKIAPKTARKPLAAKPEKEKRPRAKVTHEHPGNLVADPHDHSANEAIAARSARRTTRLKPRKQTATDIAADPPPGDTPATSMVARVSDAIERELSKIERIVGNPSRLYPAQRIETESRARVLASLARTLKEVMRLREQERGTDDNAKADDDAIPRDLDEFRRELSRRLEGLVESAAPVSDRGDEPG</sequence>
<organism evidence="2 3">
    <name type="scientific">Afipia broomeae ATCC 49717</name>
    <dbReference type="NCBI Taxonomy" id="883078"/>
    <lineage>
        <taxon>Bacteria</taxon>
        <taxon>Pseudomonadati</taxon>
        <taxon>Pseudomonadota</taxon>
        <taxon>Alphaproteobacteria</taxon>
        <taxon>Hyphomicrobiales</taxon>
        <taxon>Nitrobacteraceae</taxon>
        <taxon>Afipia</taxon>
    </lineage>
</organism>
<dbReference type="eggNOG" id="ENOG503123D">
    <property type="taxonomic scope" value="Bacteria"/>
</dbReference>
<dbReference type="HOGENOM" id="CLU_1146299_0_0_5"/>
<evidence type="ECO:0000313" key="3">
    <source>
        <dbReference type="Proteomes" id="UP000001096"/>
    </source>
</evidence>
<protein>
    <submittedName>
        <fullName evidence="2">Uncharacterized protein</fullName>
    </submittedName>
</protein>
<accession>K8PMK2</accession>
<feature type="compositionally biased region" description="Basic residues" evidence="1">
    <location>
        <begin position="13"/>
        <end position="50"/>
    </location>
</feature>
<dbReference type="EMBL" id="AGWX01000001">
    <property type="protein sequence ID" value="EKS42029.1"/>
    <property type="molecule type" value="Genomic_DNA"/>
</dbReference>
<evidence type="ECO:0000313" key="2">
    <source>
        <dbReference type="EMBL" id="EKS42029.1"/>
    </source>
</evidence>
<feature type="compositionally biased region" description="Basic residues" evidence="1">
    <location>
        <begin position="106"/>
        <end position="117"/>
    </location>
</feature>